<keyword evidence="1" id="KW-0472">Membrane</keyword>
<evidence type="ECO:0000313" key="3">
    <source>
        <dbReference type="Proteomes" id="UP000254869"/>
    </source>
</evidence>
<comment type="caution">
    <text evidence="2">The sequence shown here is derived from an EMBL/GenBank/DDBJ whole genome shotgun (WGS) entry which is preliminary data.</text>
</comment>
<evidence type="ECO:0000256" key="1">
    <source>
        <dbReference type="SAM" id="Phobius"/>
    </source>
</evidence>
<name>A0A370ICD0_9NOCA</name>
<keyword evidence="3" id="KW-1185">Reference proteome</keyword>
<feature type="transmembrane region" description="Helical" evidence="1">
    <location>
        <begin position="60"/>
        <end position="78"/>
    </location>
</feature>
<keyword evidence="1" id="KW-0812">Transmembrane</keyword>
<dbReference type="AlphaFoldDB" id="A0A370ICD0"/>
<dbReference type="EMBL" id="QQBC01000002">
    <property type="protein sequence ID" value="RDI68385.1"/>
    <property type="molecule type" value="Genomic_DNA"/>
</dbReference>
<protein>
    <submittedName>
        <fullName evidence="2">Uncharacterized protein</fullName>
    </submittedName>
</protein>
<accession>A0A370ICD0</accession>
<evidence type="ECO:0000313" key="2">
    <source>
        <dbReference type="EMBL" id="RDI68385.1"/>
    </source>
</evidence>
<dbReference type="Proteomes" id="UP000254869">
    <property type="component" value="Unassembled WGS sequence"/>
</dbReference>
<gene>
    <name evidence="2" type="ORF">DFR76_102786</name>
</gene>
<keyword evidence="1" id="KW-1133">Transmembrane helix</keyword>
<proteinExistence type="predicted"/>
<sequence length="84" mass="8891">MHTADAMDQHQALCISCRALECESLGMLPGGVVRSLSALSAGGSEDLKHSVAHSKRSDSLWIGLVGLITIPLPIALCNNCRLHI</sequence>
<organism evidence="2 3">
    <name type="scientific">Nocardia pseudobrasiliensis</name>
    <dbReference type="NCBI Taxonomy" id="45979"/>
    <lineage>
        <taxon>Bacteria</taxon>
        <taxon>Bacillati</taxon>
        <taxon>Actinomycetota</taxon>
        <taxon>Actinomycetes</taxon>
        <taxon>Mycobacteriales</taxon>
        <taxon>Nocardiaceae</taxon>
        <taxon>Nocardia</taxon>
    </lineage>
</organism>
<reference evidence="2 3" key="1">
    <citation type="submission" date="2018-07" db="EMBL/GenBank/DDBJ databases">
        <title>Genomic Encyclopedia of Type Strains, Phase IV (KMG-IV): sequencing the most valuable type-strain genomes for metagenomic binning, comparative biology and taxonomic classification.</title>
        <authorList>
            <person name="Goeker M."/>
        </authorList>
    </citation>
    <scope>NUCLEOTIDE SEQUENCE [LARGE SCALE GENOMIC DNA]</scope>
    <source>
        <strain evidence="2 3">DSM 44290</strain>
    </source>
</reference>